<dbReference type="SUPFAM" id="SSF158446">
    <property type="entry name" value="IVS-encoded protein-like"/>
    <property type="match status" value="1"/>
</dbReference>
<comment type="caution">
    <text evidence="1">The sequence shown here is derived from an EMBL/GenBank/DDBJ whole genome shotgun (WGS) entry which is preliminary data.</text>
</comment>
<dbReference type="Gene3D" id="1.20.1440.60">
    <property type="entry name" value="23S rRNA-intervening sequence"/>
    <property type="match status" value="1"/>
</dbReference>
<dbReference type="NCBIfam" id="TIGR02436">
    <property type="entry name" value="four helix bundle protein"/>
    <property type="match status" value="1"/>
</dbReference>
<dbReference type="InterPro" id="IPR036583">
    <property type="entry name" value="23S_rRNA_IVS_sf"/>
</dbReference>
<reference evidence="2" key="1">
    <citation type="journal article" date="2019" name="Int. J. Syst. Evol. Microbiol.">
        <title>The Global Catalogue of Microorganisms (GCM) 10K type strain sequencing project: providing services to taxonomists for standard genome sequencing and annotation.</title>
        <authorList>
            <consortium name="The Broad Institute Genomics Platform"/>
            <consortium name="The Broad Institute Genome Sequencing Center for Infectious Disease"/>
            <person name="Wu L."/>
            <person name="Ma J."/>
        </authorList>
    </citation>
    <scope>NUCLEOTIDE SEQUENCE [LARGE SCALE GENOMIC DNA]</scope>
    <source>
        <strain evidence="2">CCUG 56752</strain>
    </source>
</reference>
<keyword evidence="2" id="KW-1185">Reference proteome</keyword>
<name>A0ABW3GSG8_9FLAO</name>
<gene>
    <name evidence="1" type="ORF">ACFQ0R_03150</name>
</gene>
<sequence>MREKESKKKIRFLYIALGSNTEIETQLIISKNLGFVNQEPFESLEAKNKNLGKQLINLIRYF</sequence>
<evidence type="ECO:0000313" key="1">
    <source>
        <dbReference type="EMBL" id="MFD0931589.1"/>
    </source>
</evidence>
<accession>A0ABW3GSG8</accession>
<dbReference type="Pfam" id="PF05635">
    <property type="entry name" value="23S_rRNA_IVP"/>
    <property type="match status" value="1"/>
</dbReference>
<proteinExistence type="predicted"/>
<protein>
    <submittedName>
        <fullName evidence="1">Four helix bundle protein</fullName>
    </submittedName>
</protein>
<dbReference type="Proteomes" id="UP001597049">
    <property type="component" value="Unassembled WGS sequence"/>
</dbReference>
<organism evidence="1 2">
    <name type="scientific">Psychroflexus salinarum</name>
    <dbReference type="NCBI Taxonomy" id="546024"/>
    <lineage>
        <taxon>Bacteria</taxon>
        <taxon>Pseudomonadati</taxon>
        <taxon>Bacteroidota</taxon>
        <taxon>Flavobacteriia</taxon>
        <taxon>Flavobacteriales</taxon>
        <taxon>Flavobacteriaceae</taxon>
        <taxon>Psychroflexus</taxon>
    </lineage>
</organism>
<dbReference type="EMBL" id="JBHTIV010000005">
    <property type="protein sequence ID" value="MFD0931589.1"/>
    <property type="molecule type" value="Genomic_DNA"/>
</dbReference>
<dbReference type="RefSeq" id="WP_379656920.1">
    <property type="nucleotide sequence ID" value="NZ_JBHTIV010000005.1"/>
</dbReference>
<dbReference type="InterPro" id="IPR012657">
    <property type="entry name" value="23S_rRNA-intervening_sequence"/>
</dbReference>
<evidence type="ECO:0000313" key="2">
    <source>
        <dbReference type="Proteomes" id="UP001597049"/>
    </source>
</evidence>